<dbReference type="InterPro" id="IPR010982">
    <property type="entry name" value="Lambda_DNA-bd_dom_sf"/>
</dbReference>
<dbReference type="Pfam" id="PF01381">
    <property type="entry name" value="HTH_3"/>
    <property type="match status" value="1"/>
</dbReference>
<dbReference type="EMBL" id="CP021427">
    <property type="protein sequence ID" value="ART97557.1"/>
    <property type="molecule type" value="Genomic_DNA"/>
</dbReference>
<reference evidence="3 4" key="1">
    <citation type="submission" date="2017-05" db="EMBL/GenBank/DDBJ databases">
        <authorList>
            <person name="Oh N.-S."/>
        </authorList>
    </citation>
    <scope>NUCLEOTIDE SEQUENCE [LARGE SCALE GENOMIC DNA]</scope>
    <source>
        <strain evidence="3 4">4M13</strain>
    </source>
</reference>
<evidence type="ECO:0000313" key="3">
    <source>
        <dbReference type="EMBL" id="ART97557.1"/>
    </source>
</evidence>
<proteinExistence type="predicted"/>
<sequence>MNRIKELRQAKGLSLRDMSEKINMSYITISQYERGKREPKLETWQKLADFFGVSVPYLQGISKVKDVDAFDDFKSFLDYLSKIRKLPDRYSVETDELLAFYAENDRRVFKLLGDVFLKLTRTKRTHKALEKAVKDISENSDIQDISEINSIMLDVFVIMLQSETNVEKSIKARKKIIDIVETHRSLKRKDI</sequence>
<evidence type="ECO:0000259" key="2">
    <source>
        <dbReference type="PROSITE" id="PS50943"/>
    </source>
</evidence>
<dbReference type="PANTHER" id="PTHR46558:SF13">
    <property type="entry name" value="HTH-TYPE TRANSCRIPTIONAL REGULATOR IMMR"/>
    <property type="match status" value="1"/>
</dbReference>
<dbReference type="PROSITE" id="PS50943">
    <property type="entry name" value="HTH_CROC1"/>
    <property type="match status" value="1"/>
</dbReference>
<organism evidence="3 4">
    <name type="scientific">Lactobacillus gasseri</name>
    <dbReference type="NCBI Taxonomy" id="1596"/>
    <lineage>
        <taxon>Bacteria</taxon>
        <taxon>Bacillati</taxon>
        <taxon>Bacillota</taxon>
        <taxon>Bacilli</taxon>
        <taxon>Lactobacillales</taxon>
        <taxon>Lactobacillaceae</taxon>
        <taxon>Lactobacillus</taxon>
    </lineage>
</organism>
<name>A0AB33C9T6_LACGS</name>
<dbReference type="GO" id="GO:0003677">
    <property type="term" value="F:DNA binding"/>
    <property type="evidence" value="ECO:0007669"/>
    <property type="project" value="UniProtKB-KW"/>
</dbReference>
<dbReference type="SMART" id="SM00530">
    <property type="entry name" value="HTH_XRE"/>
    <property type="match status" value="1"/>
</dbReference>
<dbReference type="Gene3D" id="1.10.260.40">
    <property type="entry name" value="lambda repressor-like DNA-binding domains"/>
    <property type="match status" value="1"/>
</dbReference>
<feature type="domain" description="HTH cro/C1-type" evidence="2">
    <location>
        <begin position="4"/>
        <end position="58"/>
    </location>
</feature>
<evidence type="ECO:0000313" key="4">
    <source>
        <dbReference type="Proteomes" id="UP000195798"/>
    </source>
</evidence>
<dbReference type="CDD" id="cd00093">
    <property type="entry name" value="HTH_XRE"/>
    <property type="match status" value="1"/>
</dbReference>
<dbReference type="PANTHER" id="PTHR46558">
    <property type="entry name" value="TRACRIPTIONAL REGULATORY PROTEIN-RELATED-RELATED"/>
    <property type="match status" value="1"/>
</dbReference>
<protein>
    <submittedName>
        <fullName evidence="3">Transcriptional regulator</fullName>
    </submittedName>
</protein>
<dbReference type="RefSeq" id="WP_065169490.1">
    <property type="nucleotide sequence ID" value="NZ_CP021427.1"/>
</dbReference>
<accession>A0AB33C9T6</accession>
<gene>
    <name evidence="3" type="ORF">CCE30_00860</name>
</gene>
<dbReference type="InterPro" id="IPR001387">
    <property type="entry name" value="Cro/C1-type_HTH"/>
</dbReference>
<dbReference type="Proteomes" id="UP000195798">
    <property type="component" value="Chromosome"/>
</dbReference>
<dbReference type="SUPFAM" id="SSF47413">
    <property type="entry name" value="lambda repressor-like DNA-binding domains"/>
    <property type="match status" value="1"/>
</dbReference>
<evidence type="ECO:0000256" key="1">
    <source>
        <dbReference type="ARBA" id="ARBA00023125"/>
    </source>
</evidence>
<dbReference type="AlphaFoldDB" id="A0AB33C9T6"/>
<keyword evidence="1" id="KW-0238">DNA-binding</keyword>